<name>Q2SNX7_HAHCH</name>
<dbReference type="STRING" id="349521.HCH_00750"/>
<accession>Q2SNX7</accession>
<feature type="coiled-coil region" evidence="1">
    <location>
        <begin position="191"/>
        <end position="255"/>
    </location>
</feature>
<dbReference type="AlphaFoldDB" id="Q2SNX7"/>
<dbReference type="InterPro" id="IPR019934">
    <property type="entry name" value="CHP03545"/>
</dbReference>
<dbReference type="KEGG" id="hch:HCH_00750"/>
<dbReference type="RefSeq" id="WP_011394724.1">
    <property type="nucleotide sequence ID" value="NC_007645.1"/>
</dbReference>
<organism evidence="3 4">
    <name type="scientific">Hahella chejuensis (strain KCTC 2396)</name>
    <dbReference type="NCBI Taxonomy" id="349521"/>
    <lineage>
        <taxon>Bacteria</taxon>
        <taxon>Pseudomonadati</taxon>
        <taxon>Pseudomonadota</taxon>
        <taxon>Gammaproteobacteria</taxon>
        <taxon>Oceanospirillales</taxon>
        <taxon>Hahellaceae</taxon>
        <taxon>Hahella</taxon>
    </lineage>
</organism>
<dbReference type="NCBIfam" id="TIGR03545">
    <property type="entry name" value="TIGR03545 family protein"/>
    <property type="match status" value="1"/>
</dbReference>
<keyword evidence="4" id="KW-1185">Reference proteome</keyword>
<protein>
    <submittedName>
        <fullName evidence="3">Chromosome segregation ATPase</fullName>
    </submittedName>
</protein>
<keyword evidence="2" id="KW-1133">Transmembrane helix</keyword>
<evidence type="ECO:0000313" key="4">
    <source>
        <dbReference type="Proteomes" id="UP000000238"/>
    </source>
</evidence>
<dbReference type="OrthoDB" id="5752177at2"/>
<keyword evidence="2" id="KW-0812">Transmembrane</keyword>
<dbReference type="HOGENOM" id="CLU_028865_0_0_6"/>
<evidence type="ECO:0000256" key="2">
    <source>
        <dbReference type="SAM" id="Phobius"/>
    </source>
</evidence>
<dbReference type="eggNOG" id="COG2982">
    <property type="taxonomic scope" value="Bacteria"/>
</dbReference>
<keyword evidence="2" id="KW-0472">Membrane</keyword>
<keyword evidence="1" id="KW-0175">Coiled coil</keyword>
<sequence>MRALKFVGYIFVLLIVIVIAALFFIDIIAKFAIEEEGTKAVKAKVEVDSVDVRFFPLGASIYGLKVTNPQAPMTNAFEAELIDANLDWEPLLKSKVIVETAALEGMRFNTARSVTGAVPGLTPPPSQEPSLVDQFKEDMKLPAIDIPDPSELLARVDLKTVSMAKEMEASLSARKKAWKERIDALPNKETLESYKQRIKALKEAKNPLERLQAVAKVKDLQSDAKKDLQKIRDAKSDLEKEVAQLKADLAKVKAAPQEDMKRVMELAGLNPGAWEGLAKALFGDEVAKWANNAYMWYGRLQPYINGSGEEAQKSAPEPDTTDYSDGLPRFLVKTLSISGKLPIPQQDVPFSGKFNNLTDRADVWGKPAQLALQSQAQGVGKLDFKGVLDHVTAVAKDSFSFDLTDLPVTDIVFSDKEDFPVTLSKAIAAIAGKADITDGKLAMNVDAKFLEVQLANLLEGESAPLKKALLNALKNISQFDVNMLASGALQDPEVKITSSLDKILSQSVKGLIDEEKKKLSGKVQAKLNEIVSEKVGGLDSELNGLVDINALLQERIGDFSNLL</sequence>
<evidence type="ECO:0000256" key="1">
    <source>
        <dbReference type="SAM" id="Coils"/>
    </source>
</evidence>
<reference evidence="3 4" key="1">
    <citation type="journal article" date="2005" name="Nucleic Acids Res.">
        <title>Genomic blueprint of Hahella chejuensis, a marine microbe producing an algicidal agent.</title>
        <authorList>
            <person name="Jeong H."/>
            <person name="Yim J.H."/>
            <person name="Lee C."/>
            <person name="Choi S.-H."/>
            <person name="Park Y.K."/>
            <person name="Yoon S.H."/>
            <person name="Hur C.-G."/>
            <person name="Kang H.-Y."/>
            <person name="Kim D."/>
            <person name="Lee H.H."/>
            <person name="Park K.H."/>
            <person name="Park S.-H."/>
            <person name="Park H.-S."/>
            <person name="Lee H.K."/>
            <person name="Oh T.K."/>
            <person name="Kim J.F."/>
        </authorList>
    </citation>
    <scope>NUCLEOTIDE SEQUENCE [LARGE SCALE GENOMIC DNA]</scope>
    <source>
        <strain evidence="3 4">KCTC 2396</strain>
    </source>
</reference>
<dbReference type="Proteomes" id="UP000000238">
    <property type="component" value="Chromosome"/>
</dbReference>
<proteinExistence type="predicted"/>
<dbReference type="EMBL" id="CP000155">
    <property type="protein sequence ID" value="ABC27647.1"/>
    <property type="molecule type" value="Genomic_DNA"/>
</dbReference>
<feature type="transmembrane region" description="Helical" evidence="2">
    <location>
        <begin position="6"/>
        <end position="29"/>
    </location>
</feature>
<evidence type="ECO:0000313" key="3">
    <source>
        <dbReference type="EMBL" id="ABC27647.1"/>
    </source>
</evidence>
<gene>
    <name evidence="3" type="ordered locus">HCH_00750</name>
</gene>